<dbReference type="RefSeq" id="WP_194501912.1">
    <property type="nucleotide sequence ID" value="NZ_JADIVZ010000001.1"/>
</dbReference>
<evidence type="ECO:0000313" key="8">
    <source>
        <dbReference type="Proteomes" id="UP000656804"/>
    </source>
</evidence>
<dbReference type="InterPro" id="IPR036291">
    <property type="entry name" value="NAD(P)-bd_dom_sf"/>
</dbReference>
<dbReference type="Gene3D" id="1.10.1040.10">
    <property type="entry name" value="N-(1-d-carboxylethyl)-l-norvaline Dehydrogenase, domain 2"/>
    <property type="match status" value="1"/>
</dbReference>
<evidence type="ECO:0000259" key="6">
    <source>
        <dbReference type="Pfam" id="PF14833"/>
    </source>
</evidence>
<accession>A0A930UYS2</accession>
<keyword evidence="2" id="KW-0560">Oxidoreductase</keyword>
<dbReference type="GO" id="GO:0050661">
    <property type="term" value="F:NADP binding"/>
    <property type="evidence" value="ECO:0007669"/>
    <property type="project" value="InterPro"/>
</dbReference>
<dbReference type="InterPro" id="IPR029154">
    <property type="entry name" value="HIBADH-like_NADP-bd"/>
</dbReference>
<feature type="domain" description="3-hydroxyisobutyrate dehydrogenase-like NAD-binding" evidence="6">
    <location>
        <begin position="171"/>
        <end position="291"/>
    </location>
</feature>
<dbReference type="EMBL" id="JADIVZ010000001">
    <property type="protein sequence ID" value="MBF4160726.1"/>
    <property type="molecule type" value="Genomic_DNA"/>
</dbReference>
<comment type="similarity">
    <text evidence="1">Belongs to the HIBADH-related family.</text>
</comment>
<evidence type="ECO:0000256" key="3">
    <source>
        <dbReference type="ARBA" id="ARBA00023027"/>
    </source>
</evidence>
<dbReference type="PROSITE" id="PS00895">
    <property type="entry name" value="3_HYDROXYISOBUT_DH"/>
    <property type="match status" value="1"/>
</dbReference>
<dbReference type="PIRSF" id="PIRSF000103">
    <property type="entry name" value="HIBADH"/>
    <property type="match status" value="1"/>
</dbReference>
<dbReference type="GO" id="GO:0016616">
    <property type="term" value="F:oxidoreductase activity, acting on the CH-OH group of donors, NAD or NADP as acceptor"/>
    <property type="evidence" value="ECO:0007669"/>
    <property type="project" value="TreeGrafter"/>
</dbReference>
<evidence type="ECO:0000313" key="7">
    <source>
        <dbReference type="EMBL" id="MBF4160726.1"/>
    </source>
</evidence>
<dbReference type="PANTHER" id="PTHR22981">
    <property type="entry name" value="3-HYDROXYISOBUTYRATE DEHYDROGENASE-RELATED"/>
    <property type="match status" value="1"/>
</dbReference>
<reference evidence="7" key="1">
    <citation type="submission" date="2020-11" db="EMBL/GenBank/DDBJ databases">
        <title>Nocardioides sp. CBS4Y-1, whole genome shotgun sequence.</title>
        <authorList>
            <person name="Tuo L."/>
        </authorList>
    </citation>
    <scope>NUCLEOTIDE SEQUENCE</scope>
    <source>
        <strain evidence="7">CBS4Y-1</strain>
    </source>
</reference>
<keyword evidence="3" id="KW-0520">NAD</keyword>
<dbReference type="GO" id="GO:0016054">
    <property type="term" value="P:organic acid catabolic process"/>
    <property type="evidence" value="ECO:0007669"/>
    <property type="project" value="UniProtKB-ARBA"/>
</dbReference>
<dbReference type="InterPro" id="IPR008927">
    <property type="entry name" value="6-PGluconate_DH-like_C_sf"/>
</dbReference>
<dbReference type="Proteomes" id="UP000656804">
    <property type="component" value="Unassembled WGS sequence"/>
</dbReference>
<dbReference type="SUPFAM" id="SSF51735">
    <property type="entry name" value="NAD(P)-binding Rossmann-fold domains"/>
    <property type="match status" value="1"/>
</dbReference>
<dbReference type="GO" id="GO:0051287">
    <property type="term" value="F:NAD binding"/>
    <property type="evidence" value="ECO:0007669"/>
    <property type="project" value="InterPro"/>
</dbReference>
<evidence type="ECO:0000256" key="2">
    <source>
        <dbReference type="ARBA" id="ARBA00023002"/>
    </source>
</evidence>
<keyword evidence="8" id="KW-1185">Reference proteome</keyword>
<dbReference type="InterPro" id="IPR013328">
    <property type="entry name" value="6PGD_dom2"/>
</dbReference>
<feature type="domain" description="6-phosphogluconate dehydrogenase NADP-binding" evidence="5">
    <location>
        <begin position="6"/>
        <end position="168"/>
    </location>
</feature>
<evidence type="ECO:0000256" key="4">
    <source>
        <dbReference type="PIRSR" id="PIRSR000103-1"/>
    </source>
</evidence>
<dbReference type="InterPro" id="IPR015815">
    <property type="entry name" value="HIBADH-related"/>
</dbReference>
<dbReference type="Gene3D" id="3.40.50.720">
    <property type="entry name" value="NAD(P)-binding Rossmann-like Domain"/>
    <property type="match status" value="1"/>
</dbReference>
<dbReference type="AlphaFoldDB" id="A0A930UYS2"/>
<dbReference type="Pfam" id="PF14833">
    <property type="entry name" value="NAD_binding_11"/>
    <property type="match status" value="1"/>
</dbReference>
<feature type="active site" evidence="4">
    <location>
        <position position="177"/>
    </location>
</feature>
<dbReference type="Pfam" id="PF03446">
    <property type="entry name" value="NAD_binding_2"/>
    <property type="match status" value="1"/>
</dbReference>
<protein>
    <submittedName>
        <fullName evidence="7">NAD(P)-dependent oxidoreductase</fullName>
    </submittedName>
</protein>
<name>A0A930UYS2_9ACTN</name>
<proteinExistence type="inferred from homology"/>
<dbReference type="PANTHER" id="PTHR22981:SF7">
    <property type="entry name" value="3-HYDROXYISOBUTYRATE DEHYDROGENASE, MITOCHONDRIAL"/>
    <property type="match status" value="1"/>
</dbReference>
<evidence type="ECO:0000259" key="5">
    <source>
        <dbReference type="Pfam" id="PF03446"/>
    </source>
</evidence>
<gene>
    <name evidence="7" type="ORF">ISG29_03435</name>
</gene>
<dbReference type="InterPro" id="IPR006115">
    <property type="entry name" value="6PGDH_NADP-bd"/>
</dbReference>
<evidence type="ECO:0000256" key="1">
    <source>
        <dbReference type="ARBA" id="ARBA00009080"/>
    </source>
</evidence>
<sequence>MSLPLIGFIGLGNMGTPMADRLHAAGYPLVVSDIAPGVADSFVATHPGAMAADDQRSLATAELLILMLPNSAVVEGVLEGTGRGDGLAALAGAGSLVVDMSSSDPTRTRALAERLQRLDVRLVDAPVSGGVRGAIAGTLAVMTGGADEDLAEIAPLLEHLAKNVVHVGPVGAGHAAKALNNLVSAASVSVTVEALRVAEAFGIEPEMMNEVLNGSSGRSNTSENKVVQFMTSGTFGSGFALQLMAKDVAIALEVARSLGFRTDVSDAVGQQWRTVAAEVAPATDHTEMYRLVGGPR</sequence>
<dbReference type="InterPro" id="IPR002204">
    <property type="entry name" value="3-OH-isobutyrate_DH-rel_CS"/>
</dbReference>
<comment type="caution">
    <text evidence="7">The sequence shown here is derived from an EMBL/GenBank/DDBJ whole genome shotgun (WGS) entry which is preliminary data.</text>
</comment>
<organism evidence="7 8">
    <name type="scientific">Nocardioides acrostichi</name>
    <dbReference type="NCBI Taxonomy" id="2784339"/>
    <lineage>
        <taxon>Bacteria</taxon>
        <taxon>Bacillati</taxon>
        <taxon>Actinomycetota</taxon>
        <taxon>Actinomycetes</taxon>
        <taxon>Propionibacteriales</taxon>
        <taxon>Nocardioidaceae</taxon>
        <taxon>Nocardioides</taxon>
    </lineage>
</organism>
<dbReference type="SUPFAM" id="SSF48179">
    <property type="entry name" value="6-phosphogluconate dehydrogenase C-terminal domain-like"/>
    <property type="match status" value="1"/>
</dbReference>